<dbReference type="PROSITE" id="PS50022">
    <property type="entry name" value="FA58C_3"/>
    <property type="match status" value="2"/>
</dbReference>
<dbReference type="PANTHER" id="PTHR45713:SF6">
    <property type="entry name" value="F5_8 TYPE C DOMAIN-CONTAINING PROTEIN"/>
    <property type="match status" value="1"/>
</dbReference>
<feature type="domain" description="F5/8 type C" evidence="3">
    <location>
        <begin position="375"/>
        <end position="523"/>
    </location>
</feature>
<feature type="region of interest" description="Disordered" evidence="1">
    <location>
        <begin position="259"/>
        <end position="284"/>
    </location>
</feature>
<dbReference type="InterPro" id="IPR000421">
    <property type="entry name" value="FA58C"/>
</dbReference>
<feature type="transmembrane region" description="Helical" evidence="2">
    <location>
        <begin position="187"/>
        <end position="209"/>
    </location>
</feature>
<sequence>MAICFIENVVNDHPTGTLTFQLHDFDQRPKDKATGHEVQRDTSIVIPRGEEREYQDLMIPWDNARDQHLLVIAEFNGKRIEHRFKIYARPETAWDYVHHFNAGGELVAWVEAGTQGNAQGINWSGWELWLDSRGKVALRRKWRQGLSHKDAVLLGLGIAGGVVVLSGVVLAGIGGIAGVVAGAATGSLAAGATVAGGVVALVGAGAGLVSMGLSTFTTFWSVLAPSDPAAVQLDTNAGKPTLIDVAAGKPAYGSSQYSADYPPQRANDGGSAASGGWSPTGEDRRPFWQVDLGQPTSLNAIQLVSRQDGDQPETRRNFQIWASNNPDMSHGHVVLGGLDGEAGPNKGIFNLQVLDPTPYRYIRAVKTVDEYFFIAKLHAYARPTDLAAGKPAVASSVYSPEYTANKANDGGPIASGGWSPVGGDNASFWQVDLGEARALGRIDLVTRQDGDQPETRQNFAILASNNPDMSHGHVVLAVQGPRPRPFRDVFMAEIDDPTPYRYIAVVKTRPEYFFIAKLCVYGR</sequence>
<dbReference type="InterPro" id="IPR051941">
    <property type="entry name" value="BG_Antigen-Binding_Lectin"/>
</dbReference>
<feature type="transmembrane region" description="Helical" evidence="2">
    <location>
        <begin position="151"/>
        <end position="181"/>
    </location>
</feature>
<evidence type="ECO:0000256" key="1">
    <source>
        <dbReference type="SAM" id="MobiDB-lite"/>
    </source>
</evidence>
<reference evidence="4 5" key="1">
    <citation type="submission" date="2022-11" db="EMBL/GenBank/DDBJ databases">
        <title>Minimal conservation of predation-associated metabolite biosynthetic gene clusters underscores biosynthetic potential of Myxococcota including descriptions for ten novel species: Archangium lansinium sp. nov., Myxococcus landrumus sp. nov., Nannocystis bai.</title>
        <authorList>
            <person name="Ahearne A."/>
            <person name="Stevens C."/>
            <person name="Dowd S."/>
        </authorList>
    </citation>
    <scope>NUCLEOTIDE SEQUENCE [LARGE SCALE GENOMIC DNA]</scope>
    <source>
        <strain evidence="4 5">BB15-2</strain>
    </source>
</reference>
<evidence type="ECO:0000313" key="5">
    <source>
        <dbReference type="Proteomes" id="UP001221686"/>
    </source>
</evidence>
<organism evidence="4 5">
    <name type="scientific">Nannocystis bainbridge</name>
    <dbReference type="NCBI Taxonomy" id="2995303"/>
    <lineage>
        <taxon>Bacteria</taxon>
        <taxon>Pseudomonadati</taxon>
        <taxon>Myxococcota</taxon>
        <taxon>Polyangia</taxon>
        <taxon>Nannocystales</taxon>
        <taxon>Nannocystaceae</taxon>
        <taxon>Nannocystis</taxon>
    </lineage>
</organism>
<dbReference type="RefSeq" id="WP_272090177.1">
    <property type="nucleotide sequence ID" value="NZ_JAQNDL010000003.1"/>
</dbReference>
<dbReference type="PANTHER" id="PTHR45713">
    <property type="entry name" value="FTP DOMAIN-CONTAINING PROTEIN"/>
    <property type="match status" value="1"/>
</dbReference>
<keyword evidence="2" id="KW-0812">Transmembrane</keyword>
<keyword evidence="5" id="KW-1185">Reference proteome</keyword>
<dbReference type="InterPro" id="IPR008979">
    <property type="entry name" value="Galactose-bd-like_sf"/>
</dbReference>
<accession>A0ABT5E737</accession>
<name>A0ABT5E737_9BACT</name>
<keyword evidence="2" id="KW-1133">Transmembrane helix</keyword>
<protein>
    <submittedName>
        <fullName evidence="4">Discoidin domain-containing protein</fullName>
    </submittedName>
</protein>
<evidence type="ECO:0000313" key="4">
    <source>
        <dbReference type="EMBL" id="MDC0721672.1"/>
    </source>
</evidence>
<evidence type="ECO:0000256" key="2">
    <source>
        <dbReference type="SAM" id="Phobius"/>
    </source>
</evidence>
<dbReference type="Gene3D" id="2.60.120.260">
    <property type="entry name" value="Galactose-binding domain-like"/>
    <property type="match status" value="2"/>
</dbReference>
<feature type="domain" description="F5/8 type C" evidence="3">
    <location>
        <begin position="237"/>
        <end position="363"/>
    </location>
</feature>
<dbReference type="Proteomes" id="UP001221686">
    <property type="component" value="Unassembled WGS sequence"/>
</dbReference>
<dbReference type="EMBL" id="JAQNDL010000003">
    <property type="protein sequence ID" value="MDC0721672.1"/>
    <property type="molecule type" value="Genomic_DNA"/>
</dbReference>
<dbReference type="SUPFAM" id="SSF49785">
    <property type="entry name" value="Galactose-binding domain-like"/>
    <property type="match status" value="2"/>
</dbReference>
<dbReference type="Pfam" id="PF00754">
    <property type="entry name" value="F5_F8_type_C"/>
    <property type="match status" value="2"/>
</dbReference>
<keyword evidence="2" id="KW-0472">Membrane</keyword>
<gene>
    <name evidence="4" type="ORF">POL25_32485</name>
</gene>
<comment type="caution">
    <text evidence="4">The sequence shown here is derived from an EMBL/GenBank/DDBJ whole genome shotgun (WGS) entry which is preliminary data.</text>
</comment>
<proteinExistence type="predicted"/>
<evidence type="ECO:0000259" key="3">
    <source>
        <dbReference type="PROSITE" id="PS50022"/>
    </source>
</evidence>